<dbReference type="AlphaFoldDB" id="A0A2R7Y4R0"/>
<keyword evidence="1" id="KW-0328">Glycosyltransferase</keyword>
<dbReference type="Gene3D" id="3.40.50.2020">
    <property type="match status" value="1"/>
</dbReference>
<dbReference type="SUPFAM" id="SSF53271">
    <property type="entry name" value="PRTase-like"/>
    <property type="match status" value="1"/>
</dbReference>
<comment type="caution">
    <text evidence="4">The sequence shown here is derived from an EMBL/GenBank/DDBJ whole genome shotgun (WGS) entry which is preliminary data.</text>
</comment>
<accession>A0A2R7Y4R0</accession>
<dbReference type="GO" id="GO:0016757">
    <property type="term" value="F:glycosyltransferase activity"/>
    <property type="evidence" value="ECO:0007669"/>
    <property type="project" value="UniProtKB-KW"/>
</dbReference>
<dbReference type="CDD" id="cd06223">
    <property type="entry name" value="PRTases_typeI"/>
    <property type="match status" value="1"/>
</dbReference>
<name>A0A2R7Y4R0_9CREN</name>
<proteinExistence type="predicted"/>
<evidence type="ECO:0000259" key="3">
    <source>
        <dbReference type="Pfam" id="PF00156"/>
    </source>
</evidence>
<evidence type="ECO:0000313" key="4">
    <source>
        <dbReference type="EMBL" id="PUA32347.1"/>
    </source>
</evidence>
<dbReference type="Proteomes" id="UP000244093">
    <property type="component" value="Unassembled WGS sequence"/>
</dbReference>
<keyword evidence="2" id="KW-0808">Transferase</keyword>
<gene>
    <name evidence="4" type="ORF">B7O98_06725</name>
</gene>
<sequence length="191" mass="21764">MGFLTPSWKEIHLDVVKLAQAITANGYTPESVVGILRGGYLIARMLTDMLNIEDIGVVEVKFYKGIGERAERPIITQPLTTDVKGKNVLIVDDVADSGRTLEVVSEQVRLRGARSVKSAVLYYKPKSIIKPDFIIHVTEDWVIFPWEWCEFLRSFNFLKKGLNLSEVKQELHKMNVLIDDDILQEVLKLHK</sequence>
<protein>
    <recommendedName>
        <fullName evidence="3">Phosphoribosyltransferase domain-containing protein</fullName>
    </recommendedName>
</protein>
<dbReference type="InterPro" id="IPR029057">
    <property type="entry name" value="PRTase-like"/>
</dbReference>
<dbReference type="PANTHER" id="PTHR43363:SF2">
    <property type="entry name" value="PHOSPHORIBOSYLTRANSFERASE"/>
    <property type="match status" value="1"/>
</dbReference>
<evidence type="ECO:0000256" key="1">
    <source>
        <dbReference type="ARBA" id="ARBA00022676"/>
    </source>
</evidence>
<organism evidence="4 5">
    <name type="scientific">Zestosphaera tikiterensis</name>
    <dbReference type="NCBI Taxonomy" id="1973259"/>
    <lineage>
        <taxon>Archaea</taxon>
        <taxon>Thermoproteota</taxon>
        <taxon>Thermoprotei</taxon>
        <taxon>Desulfurococcales</taxon>
        <taxon>Desulfurococcaceae</taxon>
        <taxon>Zestosphaera</taxon>
    </lineage>
</organism>
<reference evidence="4 5" key="1">
    <citation type="journal article" date="2018" name="Syst. Appl. Microbiol.">
        <title>A new symbiotic nanoarchaeote (Candidatus Nanoclepta minutus) and its host (Zestosphaera tikiterensis gen. nov., sp. nov.) from a New Zealand hot spring.</title>
        <authorList>
            <person name="St John E."/>
            <person name="Liu Y."/>
            <person name="Podar M."/>
            <person name="Stott M.B."/>
            <person name="Meneghin J."/>
            <person name="Chen Z."/>
            <person name="Lagutin K."/>
            <person name="Mitchell K."/>
            <person name="Reysenbach A.L."/>
        </authorList>
    </citation>
    <scope>NUCLEOTIDE SEQUENCE [LARGE SCALE GENOMIC DNA]</scope>
    <source>
        <strain evidence="4">NZ3</strain>
    </source>
</reference>
<dbReference type="EMBL" id="NBVN01000004">
    <property type="protein sequence ID" value="PUA32347.1"/>
    <property type="molecule type" value="Genomic_DNA"/>
</dbReference>
<evidence type="ECO:0000256" key="2">
    <source>
        <dbReference type="ARBA" id="ARBA00022679"/>
    </source>
</evidence>
<dbReference type="InterPro" id="IPR000836">
    <property type="entry name" value="PRTase_dom"/>
</dbReference>
<dbReference type="PANTHER" id="PTHR43363">
    <property type="entry name" value="HYPOXANTHINE PHOSPHORIBOSYLTRANSFERASE"/>
    <property type="match status" value="1"/>
</dbReference>
<evidence type="ECO:0000313" key="5">
    <source>
        <dbReference type="Proteomes" id="UP000244093"/>
    </source>
</evidence>
<dbReference type="Pfam" id="PF00156">
    <property type="entry name" value="Pribosyltran"/>
    <property type="match status" value="1"/>
</dbReference>
<feature type="domain" description="Phosphoribosyltransferase" evidence="3">
    <location>
        <begin position="8"/>
        <end position="147"/>
    </location>
</feature>